<dbReference type="RefSeq" id="WP_370565741.1">
    <property type="nucleotide sequence ID" value="NZ_JBFWIB010000024.1"/>
</dbReference>
<comment type="caution">
    <text evidence="1">The sequence shown here is derived from an EMBL/GenBank/DDBJ whole genome shotgun (WGS) entry which is preliminary data.</text>
</comment>
<dbReference type="GO" id="GO:0016740">
    <property type="term" value="F:transferase activity"/>
    <property type="evidence" value="ECO:0007669"/>
    <property type="project" value="UniProtKB-KW"/>
</dbReference>
<protein>
    <submittedName>
        <fullName evidence="1">Nucleotidyl transferase AbiEii/AbiGii toxin family protein</fullName>
    </submittedName>
</protein>
<dbReference type="InterPro" id="IPR014942">
    <property type="entry name" value="AbiEii"/>
</dbReference>
<dbReference type="EMBL" id="JBFWIC010000043">
    <property type="protein sequence ID" value="MEZ0476643.1"/>
    <property type="molecule type" value="Genomic_DNA"/>
</dbReference>
<evidence type="ECO:0000313" key="2">
    <source>
        <dbReference type="Proteomes" id="UP001566331"/>
    </source>
</evidence>
<dbReference type="Proteomes" id="UP001566331">
    <property type="component" value="Unassembled WGS sequence"/>
</dbReference>
<gene>
    <name evidence="1" type="ORF">AB6713_18805</name>
</gene>
<organism evidence="1 2">
    <name type="scientific">Luteimonas salinilitoris</name>
    <dbReference type="NCBI Taxonomy" id="3237697"/>
    <lineage>
        <taxon>Bacteria</taxon>
        <taxon>Pseudomonadati</taxon>
        <taxon>Pseudomonadota</taxon>
        <taxon>Gammaproteobacteria</taxon>
        <taxon>Lysobacterales</taxon>
        <taxon>Lysobacteraceae</taxon>
        <taxon>Luteimonas</taxon>
    </lineage>
</organism>
<dbReference type="Pfam" id="PF08843">
    <property type="entry name" value="AbiEii"/>
    <property type="match status" value="1"/>
</dbReference>
<evidence type="ECO:0000313" key="1">
    <source>
        <dbReference type="EMBL" id="MEZ0476643.1"/>
    </source>
</evidence>
<accession>A0ABV4HX08</accession>
<sequence>MIPLAYLQAWSANAPWPDLRQVEQDLIICRALCDLFNAPELQDKLAFRGGTAINKLLFRQPLRYSEDIDLVQLQAVPIGATVDAIREALSWLGDCRRSQAGHSMHLLFRFAPETDPQSTLRLKVEINTREHDSLLGIQPYPLAVDNDWYQAKTAITSYAPEELFGTKLRALLQRRKNRDLFDLHEGLTQLDLDPNKLLACFDHYLALEGTPISRADAEERMLKKLSRSLTEDIAPLLPAGIHFNDDDAVRAFEHVWRSLIVRIPGNAWRGTDKVIEELREKVYPTLLQDE</sequence>
<reference evidence="1 2" key="1">
    <citation type="submission" date="2024-07" db="EMBL/GenBank/DDBJ databases">
        <title>Luteimonas salilacus sp. nov., isolated from the shore soil of Salt Lake in Tibet of China.</title>
        <authorList>
            <person name="Zhang X."/>
            <person name="Li A."/>
        </authorList>
    </citation>
    <scope>NUCLEOTIDE SEQUENCE [LARGE SCALE GENOMIC DNA]</scope>
    <source>
        <strain evidence="1 2">B3-2-R+30</strain>
    </source>
</reference>
<proteinExistence type="predicted"/>
<keyword evidence="1" id="KW-0808">Transferase</keyword>
<keyword evidence="2" id="KW-1185">Reference proteome</keyword>
<name>A0ABV4HX08_9GAMM</name>
<dbReference type="Gene3D" id="3.10.450.620">
    <property type="entry name" value="JHP933, nucleotidyltransferase-like core domain"/>
    <property type="match status" value="1"/>
</dbReference>